<dbReference type="GO" id="GO:0009398">
    <property type="term" value="P:FMN biosynthetic process"/>
    <property type="evidence" value="ECO:0007669"/>
    <property type="project" value="UniProtKB-UniPathway"/>
</dbReference>
<dbReference type="GO" id="GO:0008531">
    <property type="term" value="F:riboflavin kinase activity"/>
    <property type="evidence" value="ECO:0007669"/>
    <property type="project" value="UniProtKB-EC"/>
</dbReference>
<dbReference type="GO" id="GO:0005524">
    <property type="term" value="F:ATP binding"/>
    <property type="evidence" value="ECO:0007669"/>
    <property type="project" value="UniProtKB-KW"/>
</dbReference>
<evidence type="ECO:0000313" key="13">
    <source>
        <dbReference type="EMBL" id="ETW84288.1"/>
    </source>
</evidence>
<accession>W4KEP1</accession>
<dbReference type="OrthoDB" id="276388at2759"/>
<dbReference type="FunCoup" id="W4KEP1">
    <property type="interactions" value="301"/>
</dbReference>
<evidence type="ECO:0000256" key="6">
    <source>
        <dbReference type="ARBA" id="ARBA00022630"/>
    </source>
</evidence>
<evidence type="ECO:0000313" key="14">
    <source>
        <dbReference type="Proteomes" id="UP000030671"/>
    </source>
</evidence>
<comment type="pathway">
    <text evidence="2">Cofactor biosynthesis; FMN biosynthesis; FMN from riboflavin (ATP route): step 1/1.</text>
</comment>
<keyword evidence="7" id="KW-0288">FMN</keyword>
<evidence type="ECO:0000256" key="9">
    <source>
        <dbReference type="ARBA" id="ARBA00022741"/>
    </source>
</evidence>
<evidence type="ECO:0000256" key="4">
    <source>
        <dbReference type="ARBA" id="ARBA00012105"/>
    </source>
</evidence>
<dbReference type="AlphaFoldDB" id="W4KEP1"/>
<keyword evidence="8" id="KW-0808">Transferase</keyword>
<dbReference type="EC" id="2.7.1.26" evidence="4"/>
<dbReference type="Gene3D" id="2.40.30.30">
    <property type="entry name" value="Riboflavin kinase-like"/>
    <property type="match status" value="1"/>
</dbReference>
<dbReference type="InterPro" id="IPR023465">
    <property type="entry name" value="Riboflavin_kinase_dom_sf"/>
</dbReference>
<evidence type="ECO:0000256" key="1">
    <source>
        <dbReference type="ARBA" id="ARBA00003572"/>
    </source>
</evidence>
<sequence length="202" mass="22579">MTVDDIHPTAEAIQALPERPNAPLRTETFRNSRPDIVGPDTPEPPFPIHLSGAVQRGFGRGGKDLGCPTANLPDDSITPMSHVCETGIYYGYAQVLRPKDGHSFPDDDAKVHPMVMSLGWNPFYKNERLTAEIHLLHDYKSDFYGNEMRALVLGYIRPELDYTSREALINDIEIDKSVALRSLARPAYAKLSSDPHFHPSKL</sequence>
<evidence type="ECO:0000256" key="2">
    <source>
        <dbReference type="ARBA" id="ARBA00005201"/>
    </source>
</evidence>
<evidence type="ECO:0000256" key="7">
    <source>
        <dbReference type="ARBA" id="ARBA00022643"/>
    </source>
</evidence>
<dbReference type="GO" id="GO:0009231">
    <property type="term" value="P:riboflavin biosynthetic process"/>
    <property type="evidence" value="ECO:0007669"/>
    <property type="project" value="InterPro"/>
</dbReference>
<reference evidence="13 14" key="1">
    <citation type="journal article" date="2012" name="New Phytol.">
        <title>Insight into trade-off between wood decay and parasitism from the genome of a fungal forest pathogen.</title>
        <authorList>
            <person name="Olson A."/>
            <person name="Aerts A."/>
            <person name="Asiegbu F."/>
            <person name="Belbahri L."/>
            <person name="Bouzid O."/>
            <person name="Broberg A."/>
            <person name="Canback B."/>
            <person name="Coutinho P.M."/>
            <person name="Cullen D."/>
            <person name="Dalman K."/>
            <person name="Deflorio G."/>
            <person name="van Diepen L.T."/>
            <person name="Dunand C."/>
            <person name="Duplessis S."/>
            <person name="Durling M."/>
            <person name="Gonthier P."/>
            <person name="Grimwood J."/>
            <person name="Fossdal C.G."/>
            <person name="Hansson D."/>
            <person name="Henrissat B."/>
            <person name="Hietala A."/>
            <person name="Himmelstrand K."/>
            <person name="Hoffmeister D."/>
            <person name="Hogberg N."/>
            <person name="James T.Y."/>
            <person name="Karlsson M."/>
            <person name="Kohler A."/>
            <person name="Kues U."/>
            <person name="Lee Y.H."/>
            <person name="Lin Y.C."/>
            <person name="Lind M."/>
            <person name="Lindquist E."/>
            <person name="Lombard V."/>
            <person name="Lucas S."/>
            <person name="Lunden K."/>
            <person name="Morin E."/>
            <person name="Murat C."/>
            <person name="Park J."/>
            <person name="Raffaello T."/>
            <person name="Rouze P."/>
            <person name="Salamov A."/>
            <person name="Schmutz J."/>
            <person name="Solheim H."/>
            <person name="Stahlberg J."/>
            <person name="Velez H."/>
            <person name="de Vries R.P."/>
            <person name="Wiebenga A."/>
            <person name="Woodward S."/>
            <person name="Yakovlev I."/>
            <person name="Garbelotto M."/>
            <person name="Martin F."/>
            <person name="Grigoriev I.V."/>
            <person name="Stenlid J."/>
        </authorList>
    </citation>
    <scope>NUCLEOTIDE SEQUENCE [LARGE SCALE GENOMIC DNA]</scope>
    <source>
        <strain evidence="13 14">TC 32-1</strain>
    </source>
</reference>
<feature type="domain" description="Riboflavin kinase" evidence="12">
    <location>
        <begin position="43"/>
        <end position="184"/>
    </location>
</feature>
<keyword evidence="10" id="KW-0067">ATP-binding</keyword>
<gene>
    <name evidence="13" type="ORF">HETIRDRAFT_415995</name>
</gene>
<evidence type="ECO:0000256" key="11">
    <source>
        <dbReference type="ARBA" id="ARBA00029960"/>
    </source>
</evidence>
<dbReference type="GeneID" id="20673281"/>
<organism evidence="13 14">
    <name type="scientific">Heterobasidion irregulare (strain TC 32-1)</name>
    <dbReference type="NCBI Taxonomy" id="747525"/>
    <lineage>
        <taxon>Eukaryota</taxon>
        <taxon>Fungi</taxon>
        <taxon>Dikarya</taxon>
        <taxon>Basidiomycota</taxon>
        <taxon>Agaricomycotina</taxon>
        <taxon>Agaricomycetes</taxon>
        <taxon>Russulales</taxon>
        <taxon>Bondarzewiaceae</taxon>
        <taxon>Heterobasidion</taxon>
        <taxon>Heterobasidion annosum species complex</taxon>
    </lineage>
</organism>
<dbReference type="InterPro" id="IPR015865">
    <property type="entry name" value="Riboflavin_kinase_bac/euk"/>
</dbReference>
<keyword evidence="9" id="KW-0547">Nucleotide-binding</keyword>
<name>W4KEP1_HETIT</name>
<dbReference type="STRING" id="747525.W4KEP1"/>
<dbReference type="eggNOG" id="KOG3110">
    <property type="taxonomic scope" value="Eukaryota"/>
</dbReference>
<keyword evidence="14" id="KW-1185">Reference proteome</keyword>
<dbReference type="GO" id="GO:0005739">
    <property type="term" value="C:mitochondrion"/>
    <property type="evidence" value="ECO:0007669"/>
    <property type="project" value="TreeGrafter"/>
</dbReference>
<evidence type="ECO:0000256" key="8">
    <source>
        <dbReference type="ARBA" id="ARBA00022679"/>
    </source>
</evidence>
<dbReference type="InParanoid" id="W4KEP1"/>
<proteinExistence type="inferred from homology"/>
<dbReference type="PANTHER" id="PTHR22749:SF6">
    <property type="entry name" value="RIBOFLAVIN KINASE"/>
    <property type="match status" value="1"/>
</dbReference>
<dbReference type="UniPathway" id="UPA00276">
    <property type="reaction ID" value="UER00406"/>
</dbReference>
<evidence type="ECO:0000256" key="3">
    <source>
        <dbReference type="ARBA" id="ARBA00010108"/>
    </source>
</evidence>
<comment type="similarity">
    <text evidence="3">Belongs to the flavokinase family.</text>
</comment>
<evidence type="ECO:0000256" key="5">
    <source>
        <dbReference type="ARBA" id="ARBA00017394"/>
    </source>
</evidence>
<dbReference type="PANTHER" id="PTHR22749">
    <property type="entry name" value="RIBOFLAVIN KINASE/FMN ADENYLYLTRANSFERASE"/>
    <property type="match status" value="1"/>
</dbReference>
<dbReference type="SMART" id="SM00904">
    <property type="entry name" value="Flavokinase"/>
    <property type="match status" value="1"/>
</dbReference>
<comment type="function">
    <text evidence="1">Catalyzes the phosphorylation of riboflavin (vitamin B2) to form flavin mononucleotide (FMN) coenzyme.</text>
</comment>
<dbReference type="KEGG" id="hir:HETIRDRAFT_415995"/>
<dbReference type="Pfam" id="PF01687">
    <property type="entry name" value="Flavokinase"/>
    <property type="match status" value="1"/>
</dbReference>
<dbReference type="InterPro" id="IPR023468">
    <property type="entry name" value="Riboflavin_kinase"/>
</dbReference>
<evidence type="ECO:0000256" key="10">
    <source>
        <dbReference type="ARBA" id="ARBA00022840"/>
    </source>
</evidence>
<dbReference type="SUPFAM" id="SSF82114">
    <property type="entry name" value="Riboflavin kinase-like"/>
    <property type="match status" value="1"/>
</dbReference>
<evidence type="ECO:0000259" key="12">
    <source>
        <dbReference type="SMART" id="SM00904"/>
    </source>
</evidence>
<keyword evidence="6" id="KW-0285">Flavoprotein</keyword>
<dbReference type="Proteomes" id="UP000030671">
    <property type="component" value="Unassembled WGS sequence"/>
</dbReference>
<protein>
    <recommendedName>
        <fullName evidence="5">Riboflavin kinase</fullName>
        <ecNumber evidence="4">2.7.1.26</ecNumber>
    </recommendedName>
    <alternativeName>
        <fullName evidence="11">Flavin mononucleotide kinase 1</fullName>
    </alternativeName>
</protein>
<dbReference type="HOGENOM" id="CLU_048437_3_2_1"/>
<dbReference type="EMBL" id="KI925456">
    <property type="protein sequence ID" value="ETW84288.1"/>
    <property type="molecule type" value="Genomic_DNA"/>
</dbReference>
<dbReference type="RefSeq" id="XP_009543973.1">
    <property type="nucleotide sequence ID" value="XM_009545678.1"/>
</dbReference>